<dbReference type="GO" id="GO:0000976">
    <property type="term" value="F:transcription cis-regulatory region binding"/>
    <property type="evidence" value="ECO:0007669"/>
    <property type="project" value="TreeGrafter"/>
</dbReference>
<dbReference type="PANTHER" id="PTHR30055">
    <property type="entry name" value="HTH-TYPE TRANSCRIPTIONAL REGULATOR RUTR"/>
    <property type="match status" value="1"/>
</dbReference>
<keyword evidence="1" id="KW-0805">Transcription regulation</keyword>
<dbReference type="PRINTS" id="PR00455">
    <property type="entry name" value="HTHTETR"/>
</dbReference>
<accession>A0A0W8GAC1</accession>
<evidence type="ECO:0000256" key="2">
    <source>
        <dbReference type="ARBA" id="ARBA00023125"/>
    </source>
</evidence>
<sequence>MFTCPPMAVRMESPLRREQIAEVTLHLVVEEGLGAVTVRRVAKAAGISAAALYRHYKNKSDILAAVLEEHHEIMVDIIRRSRAEAATALDALRRVNMRNMALVEKYCALPVIFLSDALWLGDLRLRDLKLRHHRMFREAILDLISSGQDSGEIRADIRPDEIFVFFLGLVAMPALMRARKPEEVDLPLQTSANWELFARAVAC</sequence>
<organism evidence="5">
    <name type="scientific">hydrocarbon metagenome</name>
    <dbReference type="NCBI Taxonomy" id="938273"/>
    <lineage>
        <taxon>unclassified sequences</taxon>
        <taxon>metagenomes</taxon>
        <taxon>ecological metagenomes</taxon>
    </lineage>
</organism>
<dbReference type="SUPFAM" id="SSF48498">
    <property type="entry name" value="Tetracyclin repressor-like, C-terminal domain"/>
    <property type="match status" value="1"/>
</dbReference>
<dbReference type="SUPFAM" id="SSF46689">
    <property type="entry name" value="Homeodomain-like"/>
    <property type="match status" value="1"/>
</dbReference>
<comment type="caution">
    <text evidence="5">The sequence shown here is derived from an EMBL/GenBank/DDBJ whole genome shotgun (WGS) entry which is preliminary data.</text>
</comment>
<name>A0A0W8GAC1_9ZZZZ</name>
<evidence type="ECO:0000259" key="4">
    <source>
        <dbReference type="PROSITE" id="PS50977"/>
    </source>
</evidence>
<keyword evidence="2" id="KW-0238">DNA-binding</keyword>
<dbReference type="InterPro" id="IPR009057">
    <property type="entry name" value="Homeodomain-like_sf"/>
</dbReference>
<dbReference type="InterPro" id="IPR050109">
    <property type="entry name" value="HTH-type_TetR-like_transc_reg"/>
</dbReference>
<evidence type="ECO:0000256" key="1">
    <source>
        <dbReference type="ARBA" id="ARBA00023015"/>
    </source>
</evidence>
<proteinExistence type="predicted"/>
<dbReference type="PROSITE" id="PS50977">
    <property type="entry name" value="HTH_TETR_2"/>
    <property type="match status" value="1"/>
</dbReference>
<dbReference type="Gene3D" id="1.10.10.60">
    <property type="entry name" value="Homeodomain-like"/>
    <property type="match status" value="1"/>
</dbReference>
<reference evidence="5" key="1">
    <citation type="journal article" date="2015" name="Proc. Natl. Acad. Sci. U.S.A.">
        <title>Networks of energetic and metabolic interactions define dynamics in microbial communities.</title>
        <authorList>
            <person name="Embree M."/>
            <person name="Liu J.K."/>
            <person name="Al-Bassam M.M."/>
            <person name="Zengler K."/>
        </authorList>
    </citation>
    <scope>NUCLEOTIDE SEQUENCE</scope>
</reference>
<dbReference type="PANTHER" id="PTHR30055:SF234">
    <property type="entry name" value="HTH-TYPE TRANSCRIPTIONAL REGULATOR BETI"/>
    <property type="match status" value="1"/>
</dbReference>
<dbReference type="AlphaFoldDB" id="A0A0W8GAC1"/>
<protein>
    <submittedName>
        <fullName evidence="5">Transcriptional regulator, tetr family</fullName>
    </submittedName>
</protein>
<dbReference type="GO" id="GO:0003700">
    <property type="term" value="F:DNA-binding transcription factor activity"/>
    <property type="evidence" value="ECO:0007669"/>
    <property type="project" value="TreeGrafter"/>
</dbReference>
<dbReference type="EMBL" id="LNQE01000003">
    <property type="protein sequence ID" value="KUG30090.1"/>
    <property type="molecule type" value="Genomic_DNA"/>
</dbReference>
<evidence type="ECO:0000256" key="3">
    <source>
        <dbReference type="ARBA" id="ARBA00023163"/>
    </source>
</evidence>
<dbReference type="Gene3D" id="1.10.357.10">
    <property type="entry name" value="Tetracycline Repressor, domain 2"/>
    <property type="match status" value="1"/>
</dbReference>
<evidence type="ECO:0000313" key="5">
    <source>
        <dbReference type="EMBL" id="KUG30090.1"/>
    </source>
</evidence>
<feature type="domain" description="HTH tetR-type" evidence="4">
    <location>
        <begin position="14"/>
        <end position="74"/>
    </location>
</feature>
<dbReference type="Pfam" id="PF00440">
    <property type="entry name" value="TetR_N"/>
    <property type="match status" value="1"/>
</dbReference>
<keyword evidence="3" id="KW-0804">Transcription</keyword>
<dbReference type="InterPro" id="IPR036271">
    <property type="entry name" value="Tet_transcr_reg_TetR-rel_C_sf"/>
</dbReference>
<dbReference type="InterPro" id="IPR001647">
    <property type="entry name" value="HTH_TetR"/>
</dbReference>
<gene>
    <name evidence="5" type="ORF">ASZ90_000011</name>
</gene>